<organism evidence="3">
    <name type="scientific">Salinispirillum sp. LH 10-3-1</name>
    <dbReference type="NCBI Taxonomy" id="2952525"/>
    <lineage>
        <taxon>Bacteria</taxon>
        <taxon>Pseudomonadati</taxon>
        <taxon>Pseudomonadota</taxon>
        <taxon>Gammaproteobacteria</taxon>
        <taxon>Oceanospirillales</taxon>
        <taxon>Saccharospirillaceae</taxon>
        <taxon>Salinispirillum</taxon>
    </lineage>
</organism>
<sequence>MQLPVDLKLPIGDVVSAAFRLPVQMASTLWVSLRWPILLLVAVQLASTQLSGDEPNYGMLISLALVALAIGAMIAVPAHQIFIQGKTQQPPGFLRFGGPEISYFGWSVGLPIVIILIASLVAAPLVMVSTMTGAGIFGSIALFIALVVAILVYGRFSMIFPRIALGLGGGLRAAGQMAAGHYWRVGVLGIVFPLLISVVPMMLQNGLGGPIGSILSIAVSVYFNLVQVAILSLIFRWLREYAPTSVDDPDDDDDDDHGEWRAQKDRSVLEHDQAQSERDDQAPRH</sequence>
<name>A0AB38YCQ8_9GAMM</name>
<evidence type="ECO:0008006" key="4">
    <source>
        <dbReference type="Google" id="ProtNLM"/>
    </source>
</evidence>
<gene>
    <name evidence="3" type="ORF">NFC81_10525</name>
</gene>
<reference evidence="3" key="1">
    <citation type="submission" date="2022-07" db="EMBL/GenBank/DDBJ databases">
        <title>Complete genome sequence of Salinispirillum sp. LH10-3-1 capable of multiple carbohydrate inversion isolated from a soda lake.</title>
        <authorList>
            <person name="Liu J."/>
            <person name="Zhai Y."/>
            <person name="Zhang H."/>
            <person name="Yang H."/>
            <person name="Qu J."/>
            <person name="Li J."/>
        </authorList>
    </citation>
    <scope>NUCLEOTIDE SEQUENCE</scope>
    <source>
        <strain evidence="3">LH 10-3-1</strain>
    </source>
</reference>
<evidence type="ECO:0000256" key="2">
    <source>
        <dbReference type="SAM" id="Phobius"/>
    </source>
</evidence>
<feature type="compositionally biased region" description="Basic and acidic residues" evidence="1">
    <location>
        <begin position="258"/>
        <end position="285"/>
    </location>
</feature>
<dbReference type="AlphaFoldDB" id="A0AB38YCQ8"/>
<dbReference type="RefSeq" id="WP_304994440.1">
    <property type="nucleotide sequence ID" value="NZ_CP101717.1"/>
</dbReference>
<feature type="transmembrane region" description="Helical" evidence="2">
    <location>
        <begin position="133"/>
        <end position="153"/>
    </location>
</feature>
<feature type="region of interest" description="Disordered" evidence="1">
    <location>
        <begin position="244"/>
        <end position="285"/>
    </location>
</feature>
<keyword evidence="2" id="KW-1133">Transmembrane helix</keyword>
<protein>
    <recommendedName>
        <fullName evidence="4">DUF4013 domain-containing protein</fullName>
    </recommendedName>
</protein>
<accession>A0AB38YCQ8</accession>
<feature type="transmembrane region" description="Helical" evidence="2">
    <location>
        <begin position="103"/>
        <end position="127"/>
    </location>
</feature>
<evidence type="ECO:0000313" key="3">
    <source>
        <dbReference type="EMBL" id="WLD57153.1"/>
    </source>
</evidence>
<feature type="transmembrane region" description="Helical" evidence="2">
    <location>
        <begin position="59"/>
        <end position="82"/>
    </location>
</feature>
<keyword evidence="2" id="KW-0472">Membrane</keyword>
<keyword evidence="2" id="KW-0812">Transmembrane</keyword>
<evidence type="ECO:0000256" key="1">
    <source>
        <dbReference type="SAM" id="MobiDB-lite"/>
    </source>
</evidence>
<feature type="transmembrane region" description="Helical" evidence="2">
    <location>
        <begin position="182"/>
        <end position="202"/>
    </location>
</feature>
<proteinExistence type="predicted"/>
<feature type="transmembrane region" description="Helical" evidence="2">
    <location>
        <begin position="214"/>
        <end position="235"/>
    </location>
</feature>
<dbReference type="EMBL" id="CP101717">
    <property type="protein sequence ID" value="WLD57153.1"/>
    <property type="molecule type" value="Genomic_DNA"/>
</dbReference>
<feature type="compositionally biased region" description="Acidic residues" evidence="1">
    <location>
        <begin position="247"/>
        <end position="257"/>
    </location>
</feature>